<dbReference type="AlphaFoldDB" id="A0A158DUI8"/>
<dbReference type="EMBL" id="FCOI02000053">
    <property type="protein sequence ID" value="SAK98080.1"/>
    <property type="molecule type" value="Genomic_DNA"/>
</dbReference>
<proteinExistence type="predicted"/>
<dbReference type="SUPFAM" id="SSF48256">
    <property type="entry name" value="Citrate synthase"/>
    <property type="match status" value="1"/>
</dbReference>
<keyword evidence="2" id="KW-1185">Reference proteome</keyword>
<dbReference type="InterPro" id="IPR036969">
    <property type="entry name" value="Citrate_synthase_sf"/>
</dbReference>
<sequence>MFTPLFVISRTSGWAAHIIEQRVDNKIIRPSANYTGPDNLEFVPLAKRA</sequence>
<protein>
    <submittedName>
        <fullName evidence="1">Methylcitrate synthase</fullName>
    </submittedName>
</protein>
<dbReference type="InterPro" id="IPR002020">
    <property type="entry name" value="Citrate_synthase"/>
</dbReference>
<reference evidence="2" key="1">
    <citation type="submission" date="2016-01" db="EMBL/GenBank/DDBJ databases">
        <authorList>
            <person name="Peeters Charlotte."/>
        </authorList>
    </citation>
    <scope>NUCLEOTIDE SEQUENCE [LARGE SCALE GENOMIC DNA]</scope>
</reference>
<dbReference type="STRING" id="1777137.AWB76_07492"/>
<evidence type="ECO:0000313" key="1">
    <source>
        <dbReference type="EMBL" id="SAK98080.1"/>
    </source>
</evidence>
<organism evidence="1 2">
    <name type="scientific">Caballeronia temeraria</name>
    <dbReference type="NCBI Taxonomy" id="1777137"/>
    <lineage>
        <taxon>Bacteria</taxon>
        <taxon>Pseudomonadati</taxon>
        <taxon>Pseudomonadota</taxon>
        <taxon>Betaproteobacteria</taxon>
        <taxon>Burkholderiales</taxon>
        <taxon>Burkholderiaceae</taxon>
        <taxon>Caballeronia</taxon>
    </lineage>
</organism>
<dbReference type="Proteomes" id="UP000054624">
    <property type="component" value="Unassembled WGS sequence"/>
</dbReference>
<accession>A0A158DUI8</accession>
<gene>
    <name evidence="1" type="ORF">AWB76_07492</name>
</gene>
<name>A0A158DUI8_9BURK</name>
<dbReference type="Pfam" id="PF00285">
    <property type="entry name" value="Citrate_synt"/>
    <property type="match status" value="1"/>
</dbReference>
<dbReference type="InterPro" id="IPR016142">
    <property type="entry name" value="Citrate_synth-like_lrg_a-sub"/>
</dbReference>
<dbReference type="Gene3D" id="1.10.580.10">
    <property type="entry name" value="Citrate Synthase, domain 1"/>
    <property type="match status" value="1"/>
</dbReference>
<dbReference type="GO" id="GO:0046912">
    <property type="term" value="F:acyltransferase activity, acyl groups converted into alkyl on transfer"/>
    <property type="evidence" value="ECO:0007669"/>
    <property type="project" value="InterPro"/>
</dbReference>
<evidence type="ECO:0000313" key="2">
    <source>
        <dbReference type="Proteomes" id="UP000054624"/>
    </source>
</evidence>